<comment type="similarity">
    <text evidence="2">Belongs to the bile acid:sodium symporter (BASS) (TC 2.A.28) family.</text>
</comment>
<dbReference type="Gene3D" id="1.20.1530.20">
    <property type="match status" value="1"/>
</dbReference>
<evidence type="ECO:0000256" key="8">
    <source>
        <dbReference type="SAM" id="Phobius"/>
    </source>
</evidence>
<proteinExistence type="inferred from homology"/>
<dbReference type="EMBL" id="JAIWYP010000001">
    <property type="protein sequence ID" value="KAH3890842.1"/>
    <property type="molecule type" value="Genomic_DNA"/>
</dbReference>
<dbReference type="Pfam" id="PF01758">
    <property type="entry name" value="SBF"/>
    <property type="match status" value="1"/>
</dbReference>
<evidence type="ECO:0000313" key="10">
    <source>
        <dbReference type="Proteomes" id="UP000828390"/>
    </source>
</evidence>
<reference evidence="9" key="2">
    <citation type="submission" date="2020-11" db="EMBL/GenBank/DDBJ databases">
        <authorList>
            <person name="McCartney M.A."/>
            <person name="Auch B."/>
            <person name="Kono T."/>
            <person name="Mallez S."/>
            <person name="Becker A."/>
            <person name="Gohl D.M."/>
            <person name="Silverstein K.A.T."/>
            <person name="Koren S."/>
            <person name="Bechman K.B."/>
            <person name="Herman A."/>
            <person name="Abrahante J.E."/>
            <person name="Garbe J."/>
        </authorList>
    </citation>
    <scope>NUCLEOTIDE SEQUENCE</scope>
    <source>
        <strain evidence="9">Duluth1</strain>
        <tissue evidence="9">Whole animal</tissue>
    </source>
</reference>
<evidence type="ECO:0000256" key="2">
    <source>
        <dbReference type="ARBA" id="ARBA00006528"/>
    </source>
</evidence>
<dbReference type="GO" id="GO:0008508">
    <property type="term" value="F:bile acid:sodium symporter activity"/>
    <property type="evidence" value="ECO:0007669"/>
    <property type="project" value="TreeGrafter"/>
</dbReference>
<gene>
    <name evidence="9" type="ORF">DPMN_014931</name>
</gene>
<evidence type="ECO:0000256" key="7">
    <source>
        <dbReference type="SAM" id="MobiDB-lite"/>
    </source>
</evidence>
<reference evidence="9" key="1">
    <citation type="journal article" date="2019" name="bioRxiv">
        <title>The Genome of the Zebra Mussel, Dreissena polymorpha: A Resource for Invasive Species Research.</title>
        <authorList>
            <person name="McCartney M.A."/>
            <person name="Auch B."/>
            <person name="Kono T."/>
            <person name="Mallez S."/>
            <person name="Zhang Y."/>
            <person name="Obille A."/>
            <person name="Becker A."/>
            <person name="Abrahante J.E."/>
            <person name="Garbe J."/>
            <person name="Badalamenti J.P."/>
            <person name="Herman A."/>
            <person name="Mangelson H."/>
            <person name="Liachko I."/>
            <person name="Sullivan S."/>
            <person name="Sone E.D."/>
            <person name="Koren S."/>
            <person name="Silverstein K.A.T."/>
            <person name="Beckman K.B."/>
            <person name="Gohl D.M."/>
        </authorList>
    </citation>
    <scope>NUCLEOTIDE SEQUENCE</scope>
    <source>
        <strain evidence="9">Duluth1</strain>
        <tissue evidence="9">Whole animal</tissue>
    </source>
</reference>
<evidence type="ECO:0000256" key="4">
    <source>
        <dbReference type="ARBA" id="ARBA00022847"/>
    </source>
</evidence>
<feature type="transmembrane region" description="Helical" evidence="8">
    <location>
        <begin position="76"/>
        <end position="98"/>
    </location>
</feature>
<keyword evidence="5 8" id="KW-1133">Transmembrane helix</keyword>
<feature type="region of interest" description="Disordered" evidence="7">
    <location>
        <begin position="1"/>
        <end position="35"/>
    </location>
</feature>
<protein>
    <submittedName>
        <fullName evidence="9">Uncharacterized protein</fullName>
    </submittedName>
</protein>
<feature type="compositionally biased region" description="Polar residues" evidence="7">
    <location>
        <begin position="13"/>
        <end position="35"/>
    </location>
</feature>
<evidence type="ECO:0000256" key="3">
    <source>
        <dbReference type="ARBA" id="ARBA00022692"/>
    </source>
</evidence>
<dbReference type="Proteomes" id="UP000828390">
    <property type="component" value="Unassembled WGS sequence"/>
</dbReference>
<evidence type="ECO:0000256" key="6">
    <source>
        <dbReference type="ARBA" id="ARBA00023136"/>
    </source>
</evidence>
<keyword evidence="6 8" id="KW-0472">Membrane</keyword>
<accession>A0A9D4N6W7</accession>
<dbReference type="GO" id="GO:0016020">
    <property type="term" value="C:membrane"/>
    <property type="evidence" value="ECO:0007669"/>
    <property type="project" value="UniProtKB-SubCell"/>
</dbReference>
<keyword evidence="4" id="KW-0769">Symport</keyword>
<keyword evidence="10" id="KW-1185">Reference proteome</keyword>
<dbReference type="InterPro" id="IPR002657">
    <property type="entry name" value="BilAc:Na_symport/Acr3"/>
</dbReference>
<comment type="subcellular location">
    <subcellularLocation>
        <location evidence="1">Membrane</location>
        <topology evidence="1">Multi-pass membrane protein</topology>
    </subcellularLocation>
</comment>
<dbReference type="AlphaFoldDB" id="A0A9D4N6W7"/>
<dbReference type="PANTHER" id="PTHR10361:SF28">
    <property type="entry name" value="P3 PROTEIN-RELATED"/>
    <property type="match status" value="1"/>
</dbReference>
<dbReference type="PANTHER" id="PTHR10361">
    <property type="entry name" value="SODIUM-BILE ACID COTRANSPORTER"/>
    <property type="match status" value="1"/>
</dbReference>
<organism evidence="9 10">
    <name type="scientific">Dreissena polymorpha</name>
    <name type="common">Zebra mussel</name>
    <name type="synonym">Mytilus polymorpha</name>
    <dbReference type="NCBI Taxonomy" id="45954"/>
    <lineage>
        <taxon>Eukaryota</taxon>
        <taxon>Metazoa</taxon>
        <taxon>Spiralia</taxon>
        <taxon>Lophotrochozoa</taxon>
        <taxon>Mollusca</taxon>
        <taxon>Bivalvia</taxon>
        <taxon>Autobranchia</taxon>
        <taxon>Heteroconchia</taxon>
        <taxon>Euheterodonta</taxon>
        <taxon>Imparidentia</taxon>
        <taxon>Neoheterodontei</taxon>
        <taxon>Myida</taxon>
        <taxon>Dreissenoidea</taxon>
        <taxon>Dreissenidae</taxon>
        <taxon>Dreissena</taxon>
    </lineage>
</organism>
<sequence length="154" mass="16407">MDAKMNESSSSSPVNSTGIDTSGALQTSPSNSTGVDPSGTLQIVMDVLLISLTVLLMLSFGCSLHVNHIRSHFSRPLGVVTAIVLHFVLIPYVFYALICAMNLNLYDRLSLTVLATCPAGGISNLFVHYADGDLALGCVVVNYVITIQSADIRF</sequence>
<comment type="caution">
    <text evidence="9">The sequence shown here is derived from an EMBL/GenBank/DDBJ whole genome shotgun (WGS) entry which is preliminary data.</text>
</comment>
<dbReference type="InterPro" id="IPR038770">
    <property type="entry name" value="Na+/solute_symporter_sf"/>
</dbReference>
<feature type="transmembrane region" description="Helical" evidence="8">
    <location>
        <begin position="43"/>
        <end position="64"/>
    </location>
</feature>
<keyword evidence="3 8" id="KW-0812">Transmembrane</keyword>
<evidence type="ECO:0000256" key="5">
    <source>
        <dbReference type="ARBA" id="ARBA00022989"/>
    </source>
</evidence>
<evidence type="ECO:0000313" key="9">
    <source>
        <dbReference type="EMBL" id="KAH3890842.1"/>
    </source>
</evidence>
<evidence type="ECO:0000256" key="1">
    <source>
        <dbReference type="ARBA" id="ARBA00004141"/>
    </source>
</evidence>
<name>A0A9D4N6W7_DREPO</name>
<dbReference type="InterPro" id="IPR004710">
    <property type="entry name" value="Bilac:Na_transpt"/>
</dbReference>
<keyword evidence="4" id="KW-0813">Transport</keyword>